<dbReference type="EMBL" id="NPKJ01000060">
    <property type="protein sequence ID" value="PAQ07092.1"/>
    <property type="molecule type" value="Genomic_DNA"/>
</dbReference>
<gene>
    <name evidence="1" type="ORF">CIT26_21975</name>
</gene>
<dbReference type="AlphaFoldDB" id="A0A271LG34"/>
<evidence type="ECO:0000313" key="2">
    <source>
        <dbReference type="Proteomes" id="UP000216442"/>
    </source>
</evidence>
<sequence length="65" mass="7766">MATRDRDRAFRELISSEDNRRKLRKRLSMEADQTLPPKLFALAVELQEQLERREQELADENPEQP</sequence>
<protein>
    <submittedName>
        <fullName evidence="1">Uncharacterized protein</fullName>
    </submittedName>
</protein>
<proteinExistence type="predicted"/>
<name>A0A271LG34_9HYPH</name>
<dbReference type="Proteomes" id="UP000216442">
    <property type="component" value="Unassembled WGS sequence"/>
</dbReference>
<keyword evidence="2" id="KW-1185">Reference proteome</keyword>
<accession>A0A271LG34</accession>
<reference evidence="1 2" key="1">
    <citation type="submission" date="2017-08" db="EMBL/GenBank/DDBJ databases">
        <title>Mesorhizobium wenxinae sp. nov., a novel rhizobial species isolated from root nodules of chickpea (Cicer arietinum L.).</title>
        <authorList>
            <person name="Zhang J."/>
        </authorList>
    </citation>
    <scope>NUCLEOTIDE SEQUENCE [LARGE SCALE GENOMIC DNA]</scope>
    <source>
        <strain evidence="1 2">SDW018</strain>
    </source>
</reference>
<organism evidence="1 2">
    <name type="scientific">Mesorhizobium temperatum</name>
    <dbReference type="NCBI Taxonomy" id="241416"/>
    <lineage>
        <taxon>Bacteria</taxon>
        <taxon>Pseudomonadati</taxon>
        <taxon>Pseudomonadota</taxon>
        <taxon>Alphaproteobacteria</taxon>
        <taxon>Hyphomicrobiales</taxon>
        <taxon>Phyllobacteriaceae</taxon>
        <taxon>Mesorhizobium</taxon>
    </lineage>
</organism>
<comment type="caution">
    <text evidence="1">The sequence shown here is derived from an EMBL/GenBank/DDBJ whole genome shotgun (WGS) entry which is preliminary data.</text>
</comment>
<evidence type="ECO:0000313" key="1">
    <source>
        <dbReference type="EMBL" id="PAQ07092.1"/>
    </source>
</evidence>